<dbReference type="AlphaFoldDB" id="A0A0E9WV39"/>
<accession>A0A0E9WV39</accession>
<evidence type="ECO:0000313" key="1">
    <source>
        <dbReference type="EMBL" id="JAH93405.1"/>
    </source>
</evidence>
<protein>
    <submittedName>
        <fullName evidence="1">Uncharacterized protein</fullName>
    </submittedName>
</protein>
<sequence>MYFFNTHAQHSASEWKNTAALTEPCPAVGSEACYSFRREASSDISCHISTHQRVCACMCACVCVHVNAYIPTNKYIFICTCINIYVQIKVEV</sequence>
<organism evidence="1">
    <name type="scientific">Anguilla anguilla</name>
    <name type="common">European freshwater eel</name>
    <name type="synonym">Muraena anguilla</name>
    <dbReference type="NCBI Taxonomy" id="7936"/>
    <lineage>
        <taxon>Eukaryota</taxon>
        <taxon>Metazoa</taxon>
        <taxon>Chordata</taxon>
        <taxon>Craniata</taxon>
        <taxon>Vertebrata</taxon>
        <taxon>Euteleostomi</taxon>
        <taxon>Actinopterygii</taxon>
        <taxon>Neopterygii</taxon>
        <taxon>Teleostei</taxon>
        <taxon>Anguilliformes</taxon>
        <taxon>Anguillidae</taxon>
        <taxon>Anguilla</taxon>
    </lineage>
</organism>
<name>A0A0E9WV39_ANGAN</name>
<proteinExistence type="predicted"/>
<reference evidence="1" key="2">
    <citation type="journal article" date="2015" name="Fish Shellfish Immunol.">
        <title>Early steps in the European eel (Anguilla anguilla)-Vibrio vulnificus interaction in the gills: Role of the RtxA13 toxin.</title>
        <authorList>
            <person name="Callol A."/>
            <person name="Pajuelo D."/>
            <person name="Ebbesson L."/>
            <person name="Teles M."/>
            <person name="MacKenzie S."/>
            <person name="Amaro C."/>
        </authorList>
    </citation>
    <scope>NUCLEOTIDE SEQUENCE</scope>
</reference>
<dbReference type="EMBL" id="GBXM01015172">
    <property type="protein sequence ID" value="JAH93405.1"/>
    <property type="molecule type" value="Transcribed_RNA"/>
</dbReference>
<reference evidence="1" key="1">
    <citation type="submission" date="2014-11" db="EMBL/GenBank/DDBJ databases">
        <authorList>
            <person name="Amaro Gonzalez C."/>
        </authorList>
    </citation>
    <scope>NUCLEOTIDE SEQUENCE</scope>
</reference>